<dbReference type="GO" id="GO:0016020">
    <property type="term" value="C:membrane"/>
    <property type="evidence" value="ECO:0007669"/>
    <property type="project" value="UniProtKB-SubCell"/>
</dbReference>
<name>A0A433U979_ELYCH</name>
<dbReference type="STRING" id="188477.A0A433U979"/>
<dbReference type="PANTHER" id="PTHR45692:SF1">
    <property type="entry name" value="G-PROTEIN COUPLED RECEPTORS FAMILY 2 PROFILE 2 DOMAIN-CONTAINING PROTEIN"/>
    <property type="match status" value="1"/>
</dbReference>
<feature type="transmembrane region" description="Helical" evidence="6">
    <location>
        <begin position="137"/>
        <end position="155"/>
    </location>
</feature>
<keyword evidence="2 6" id="KW-0812">Transmembrane</keyword>
<gene>
    <name evidence="9" type="ORF">EGW08_001854</name>
</gene>
<dbReference type="InterPro" id="IPR000203">
    <property type="entry name" value="GPS"/>
</dbReference>
<keyword evidence="3 6" id="KW-1133">Transmembrane helix</keyword>
<dbReference type="EMBL" id="RQTK01000034">
    <property type="protein sequence ID" value="RUS90359.1"/>
    <property type="molecule type" value="Genomic_DNA"/>
</dbReference>
<evidence type="ECO:0000256" key="3">
    <source>
        <dbReference type="ARBA" id="ARBA00022989"/>
    </source>
</evidence>
<evidence type="ECO:0000256" key="1">
    <source>
        <dbReference type="ARBA" id="ARBA00004141"/>
    </source>
</evidence>
<dbReference type="GO" id="GO:0004930">
    <property type="term" value="F:G protein-coupled receptor activity"/>
    <property type="evidence" value="ECO:0007669"/>
    <property type="project" value="InterPro"/>
</dbReference>
<evidence type="ECO:0000256" key="4">
    <source>
        <dbReference type="ARBA" id="ARBA00023136"/>
    </source>
</evidence>
<dbReference type="Pfam" id="PF01825">
    <property type="entry name" value="GPS"/>
    <property type="match status" value="1"/>
</dbReference>
<evidence type="ECO:0000313" key="9">
    <source>
        <dbReference type="EMBL" id="RUS90359.1"/>
    </source>
</evidence>
<dbReference type="Proteomes" id="UP000271974">
    <property type="component" value="Unassembled WGS sequence"/>
</dbReference>
<dbReference type="Gene3D" id="2.60.220.50">
    <property type="match status" value="1"/>
</dbReference>
<evidence type="ECO:0000313" key="10">
    <source>
        <dbReference type="Proteomes" id="UP000271974"/>
    </source>
</evidence>
<organism evidence="9 10">
    <name type="scientific">Elysia chlorotica</name>
    <name type="common">Eastern emerald elysia</name>
    <name type="synonym">Sea slug</name>
    <dbReference type="NCBI Taxonomy" id="188477"/>
    <lineage>
        <taxon>Eukaryota</taxon>
        <taxon>Metazoa</taxon>
        <taxon>Spiralia</taxon>
        <taxon>Lophotrochozoa</taxon>
        <taxon>Mollusca</taxon>
        <taxon>Gastropoda</taxon>
        <taxon>Heterobranchia</taxon>
        <taxon>Euthyneura</taxon>
        <taxon>Panpulmonata</taxon>
        <taxon>Sacoglossa</taxon>
        <taxon>Placobranchoidea</taxon>
        <taxon>Plakobranchidae</taxon>
        <taxon>Elysia</taxon>
    </lineage>
</organism>
<feature type="domain" description="G-protein coupled receptors family 2 profile 2" evidence="8">
    <location>
        <begin position="101"/>
        <end position="168"/>
    </location>
</feature>
<dbReference type="PROSITE" id="PS50261">
    <property type="entry name" value="G_PROTEIN_RECEP_F2_4"/>
    <property type="match status" value="1"/>
</dbReference>
<evidence type="ECO:0000259" key="7">
    <source>
        <dbReference type="PROSITE" id="PS50221"/>
    </source>
</evidence>
<dbReference type="PROSITE" id="PS50221">
    <property type="entry name" value="GAIN_B"/>
    <property type="match status" value="1"/>
</dbReference>
<accession>A0A433U979</accession>
<dbReference type="InterPro" id="IPR057244">
    <property type="entry name" value="GAIN_B"/>
</dbReference>
<sequence>MGSFVTKVNSLVLAASVPGFNVTGLSENVTMTFEHETDNATTPRCVFWSETSNTWSSEGCAVVRSAPGVTQCGCDHLTNFALLMDVYQEGSGLSSRDREILSYISYIGCGVSLAALVLTLATYTLFRKLRRDNPSKILVHLCAALLLSNLVYLAGMHDYSFSNSAACK</sequence>
<comment type="caution">
    <text evidence="9">The sequence shown here is derived from an EMBL/GenBank/DDBJ whole genome shotgun (WGS) entry which is preliminary data.</text>
</comment>
<feature type="transmembrane region" description="Helical" evidence="6">
    <location>
        <begin position="103"/>
        <end position="125"/>
    </location>
</feature>
<dbReference type="PANTHER" id="PTHR45692">
    <property type="entry name" value="G_PROTEIN_RECEP_F2_4 DOMAIN-CONTAINING PROTEIN"/>
    <property type="match status" value="1"/>
</dbReference>
<evidence type="ECO:0000256" key="6">
    <source>
        <dbReference type="SAM" id="Phobius"/>
    </source>
</evidence>
<keyword evidence="5" id="KW-1015">Disulfide bond</keyword>
<protein>
    <recommendedName>
        <fullName evidence="11">GPS domain-containing protein</fullName>
    </recommendedName>
</protein>
<dbReference type="InterPro" id="IPR017981">
    <property type="entry name" value="GPCR_2-like_7TM"/>
</dbReference>
<proteinExistence type="predicted"/>
<dbReference type="Pfam" id="PF00002">
    <property type="entry name" value="7tm_2"/>
    <property type="match status" value="1"/>
</dbReference>
<comment type="subcellular location">
    <subcellularLocation>
        <location evidence="1">Membrane</location>
        <topology evidence="1">Multi-pass membrane protein</topology>
    </subcellularLocation>
</comment>
<keyword evidence="10" id="KW-1185">Reference proteome</keyword>
<dbReference type="Gene3D" id="1.20.1070.10">
    <property type="entry name" value="Rhodopsin 7-helix transmembrane proteins"/>
    <property type="match status" value="1"/>
</dbReference>
<feature type="non-terminal residue" evidence="9">
    <location>
        <position position="168"/>
    </location>
</feature>
<feature type="domain" description="GAIN-B" evidence="7">
    <location>
        <begin position="1"/>
        <end position="90"/>
    </location>
</feature>
<dbReference type="SMART" id="SM00303">
    <property type="entry name" value="GPS"/>
    <property type="match status" value="1"/>
</dbReference>
<reference evidence="9 10" key="1">
    <citation type="submission" date="2019-01" db="EMBL/GenBank/DDBJ databases">
        <title>A draft genome assembly of the solar-powered sea slug Elysia chlorotica.</title>
        <authorList>
            <person name="Cai H."/>
            <person name="Li Q."/>
            <person name="Fang X."/>
            <person name="Li J."/>
            <person name="Curtis N.E."/>
            <person name="Altenburger A."/>
            <person name="Shibata T."/>
            <person name="Feng M."/>
            <person name="Maeda T."/>
            <person name="Schwartz J.A."/>
            <person name="Shigenobu S."/>
            <person name="Lundholm N."/>
            <person name="Nishiyama T."/>
            <person name="Yang H."/>
            <person name="Hasebe M."/>
            <person name="Li S."/>
            <person name="Pierce S.K."/>
            <person name="Wang J."/>
        </authorList>
    </citation>
    <scope>NUCLEOTIDE SEQUENCE [LARGE SCALE GENOMIC DNA]</scope>
    <source>
        <strain evidence="9">EC2010</strain>
        <tissue evidence="9">Whole organism of an adult</tissue>
    </source>
</reference>
<evidence type="ECO:0000259" key="8">
    <source>
        <dbReference type="PROSITE" id="PS50261"/>
    </source>
</evidence>
<dbReference type="GO" id="GO:0007166">
    <property type="term" value="P:cell surface receptor signaling pathway"/>
    <property type="evidence" value="ECO:0007669"/>
    <property type="project" value="InterPro"/>
</dbReference>
<evidence type="ECO:0000256" key="2">
    <source>
        <dbReference type="ARBA" id="ARBA00022692"/>
    </source>
</evidence>
<evidence type="ECO:0000256" key="5">
    <source>
        <dbReference type="ARBA" id="ARBA00023157"/>
    </source>
</evidence>
<dbReference type="InterPro" id="IPR046338">
    <property type="entry name" value="GAIN_dom_sf"/>
</dbReference>
<dbReference type="InterPro" id="IPR000832">
    <property type="entry name" value="GPCR_2_secretin-like"/>
</dbReference>
<dbReference type="OrthoDB" id="5961629at2759"/>
<evidence type="ECO:0008006" key="11">
    <source>
        <dbReference type="Google" id="ProtNLM"/>
    </source>
</evidence>
<dbReference type="AlphaFoldDB" id="A0A433U979"/>
<keyword evidence="4 6" id="KW-0472">Membrane</keyword>